<dbReference type="EMBL" id="JARIHO010000054">
    <property type="protein sequence ID" value="KAJ7319294.1"/>
    <property type="molecule type" value="Genomic_DNA"/>
</dbReference>
<name>A0AAD7EFP8_9AGAR</name>
<evidence type="ECO:0000256" key="1">
    <source>
        <dbReference type="SAM" id="MobiDB-lite"/>
    </source>
</evidence>
<comment type="caution">
    <text evidence="2">The sequence shown here is derived from an EMBL/GenBank/DDBJ whole genome shotgun (WGS) entry which is preliminary data.</text>
</comment>
<feature type="compositionally biased region" description="Basic and acidic residues" evidence="1">
    <location>
        <begin position="41"/>
        <end position="51"/>
    </location>
</feature>
<dbReference type="AlphaFoldDB" id="A0AAD7EFP8"/>
<sequence length="197" mass="22182">MLQAAQVLGGHRSRPRFAKCKTSVGHCSKPRYASSTRASRPHWDTAQDRAKSSRPKSLKSHIDAHQVLALLAPQDLIGRLLKISTRVKYSRLKTSVGYCSRRANSSRCKSLKSHITRAKISRLKTSVGHCSRHVKSSRCKSLKSHMTRVKVSRLKTSVGYILLRTRQILVLQEPQELHDTRQSLAPQDLSGILLKTR</sequence>
<keyword evidence="3" id="KW-1185">Reference proteome</keyword>
<proteinExistence type="predicted"/>
<feature type="region of interest" description="Disordered" evidence="1">
    <location>
        <begin position="26"/>
        <end position="58"/>
    </location>
</feature>
<reference evidence="2" key="1">
    <citation type="submission" date="2023-03" db="EMBL/GenBank/DDBJ databases">
        <title>Massive genome expansion in bonnet fungi (Mycena s.s.) driven by repeated elements and novel gene families across ecological guilds.</title>
        <authorList>
            <consortium name="Lawrence Berkeley National Laboratory"/>
            <person name="Harder C.B."/>
            <person name="Miyauchi S."/>
            <person name="Viragh M."/>
            <person name="Kuo A."/>
            <person name="Thoen E."/>
            <person name="Andreopoulos B."/>
            <person name="Lu D."/>
            <person name="Skrede I."/>
            <person name="Drula E."/>
            <person name="Henrissat B."/>
            <person name="Morin E."/>
            <person name="Kohler A."/>
            <person name="Barry K."/>
            <person name="LaButti K."/>
            <person name="Morin E."/>
            <person name="Salamov A."/>
            <person name="Lipzen A."/>
            <person name="Mereny Z."/>
            <person name="Hegedus B."/>
            <person name="Baldrian P."/>
            <person name="Stursova M."/>
            <person name="Weitz H."/>
            <person name="Taylor A."/>
            <person name="Grigoriev I.V."/>
            <person name="Nagy L.G."/>
            <person name="Martin F."/>
            <person name="Kauserud H."/>
        </authorList>
    </citation>
    <scope>NUCLEOTIDE SEQUENCE</scope>
    <source>
        <strain evidence="2">CBHHK002</strain>
    </source>
</reference>
<organism evidence="2 3">
    <name type="scientific">Mycena albidolilacea</name>
    <dbReference type="NCBI Taxonomy" id="1033008"/>
    <lineage>
        <taxon>Eukaryota</taxon>
        <taxon>Fungi</taxon>
        <taxon>Dikarya</taxon>
        <taxon>Basidiomycota</taxon>
        <taxon>Agaricomycotina</taxon>
        <taxon>Agaricomycetes</taxon>
        <taxon>Agaricomycetidae</taxon>
        <taxon>Agaricales</taxon>
        <taxon>Marasmiineae</taxon>
        <taxon>Mycenaceae</taxon>
        <taxon>Mycena</taxon>
    </lineage>
</organism>
<gene>
    <name evidence="2" type="ORF">DFH08DRAFT_970689</name>
</gene>
<evidence type="ECO:0000313" key="3">
    <source>
        <dbReference type="Proteomes" id="UP001218218"/>
    </source>
</evidence>
<protein>
    <submittedName>
        <fullName evidence="2">Uncharacterized protein</fullName>
    </submittedName>
</protein>
<evidence type="ECO:0000313" key="2">
    <source>
        <dbReference type="EMBL" id="KAJ7319294.1"/>
    </source>
</evidence>
<accession>A0AAD7EFP8</accession>
<dbReference type="Proteomes" id="UP001218218">
    <property type="component" value="Unassembled WGS sequence"/>
</dbReference>